<evidence type="ECO:0008006" key="3">
    <source>
        <dbReference type="Google" id="ProtNLM"/>
    </source>
</evidence>
<organism evidence="1 2">
    <name type="scientific">Ewingella americana</name>
    <dbReference type="NCBI Taxonomy" id="41202"/>
    <lineage>
        <taxon>Bacteria</taxon>
        <taxon>Pseudomonadati</taxon>
        <taxon>Pseudomonadota</taxon>
        <taxon>Gammaproteobacteria</taxon>
        <taxon>Enterobacterales</taxon>
        <taxon>Yersiniaceae</taxon>
        <taxon>Ewingella</taxon>
    </lineage>
</organism>
<proteinExistence type="predicted"/>
<dbReference type="SUPFAM" id="SSF53850">
    <property type="entry name" value="Periplasmic binding protein-like II"/>
    <property type="match status" value="1"/>
</dbReference>
<dbReference type="EMBL" id="UGGO01000001">
    <property type="protein sequence ID" value="STQ44839.1"/>
    <property type="molecule type" value="Genomic_DNA"/>
</dbReference>
<sequence length="87" mass="9677">MPDGPKTLAQRIQWVIPEISKQTREAAAESDPTKRLARYADLQRELQRNSPFVVALQSKLLVALRDNVTGASQNVAGSQLYLDTVNK</sequence>
<dbReference type="Gene3D" id="3.10.105.10">
    <property type="entry name" value="Dipeptide-binding Protein, Domain 3"/>
    <property type="match status" value="1"/>
</dbReference>
<dbReference type="AlphaFoldDB" id="A0A377NDK3"/>
<protein>
    <recommendedName>
        <fullName evidence="3">Dipeptide-binding protein</fullName>
    </recommendedName>
</protein>
<gene>
    <name evidence="1" type="ORF">NCTC12157_02562</name>
</gene>
<evidence type="ECO:0000313" key="1">
    <source>
        <dbReference type="EMBL" id="STQ44839.1"/>
    </source>
</evidence>
<name>A0A377NDK3_9GAMM</name>
<reference evidence="1 2" key="1">
    <citation type="submission" date="2018-06" db="EMBL/GenBank/DDBJ databases">
        <authorList>
            <consortium name="Pathogen Informatics"/>
            <person name="Doyle S."/>
        </authorList>
    </citation>
    <scope>NUCLEOTIDE SEQUENCE [LARGE SCALE GENOMIC DNA]</scope>
    <source>
        <strain evidence="1 2">NCTC12157</strain>
    </source>
</reference>
<accession>A0A377NDK3</accession>
<evidence type="ECO:0000313" key="2">
    <source>
        <dbReference type="Proteomes" id="UP000254304"/>
    </source>
</evidence>
<dbReference type="Proteomes" id="UP000254304">
    <property type="component" value="Unassembled WGS sequence"/>
</dbReference>